<feature type="chain" id="PRO_5035605760" evidence="1">
    <location>
        <begin position="24"/>
        <end position="96"/>
    </location>
</feature>
<protein>
    <submittedName>
        <fullName evidence="2">Uncharacterized protein</fullName>
    </submittedName>
</protein>
<evidence type="ECO:0000313" key="2">
    <source>
        <dbReference type="EMBL" id="CAF1303532.1"/>
    </source>
</evidence>
<dbReference type="Proteomes" id="UP000663881">
    <property type="component" value="Unassembled WGS sequence"/>
</dbReference>
<dbReference type="AlphaFoldDB" id="A0A815DVC7"/>
<accession>A0A815DVC7</accession>
<dbReference type="Proteomes" id="UP000663891">
    <property type="component" value="Unassembled WGS sequence"/>
</dbReference>
<evidence type="ECO:0000256" key="1">
    <source>
        <dbReference type="SAM" id="SignalP"/>
    </source>
</evidence>
<comment type="caution">
    <text evidence="2">The sequence shown here is derived from an EMBL/GenBank/DDBJ whole genome shotgun (WGS) entry which is preliminary data.</text>
</comment>
<organism evidence="2 4">
    <name type="scientific">Adineta steineri</name>
    <dbReference type="NCBI Taxonomy" id="433720"/>
    <lineage>
        <taxon>Eukaryota</taxon>
        <taxon>Metazoa</taxon>
        <taxon>Spiralia</taxon>
        <taxon>Gnathifera</taxon>
        <taxon>Rotifera</taxon>
        <taxon>Eurotatoria</taxon>
        <taxon>Bdelloidea</taxon>
        <taxon>Adinetida</taxon>
        <taxon>Adinetidae</taxon>
        <taxon>Adineta</taxon>
    </lineage>
</organism>
<sequence length="96" mass="11254">MNILSFYFLLALTSIIGIGELEGKTSYLHNPCFANLRERHGLFLATRYIKLVAYSPVESNSIQYKYRTCSRDESNDNRITRTSHRSFIKPDWINLY</sequence>
<dbReference type="EMBL" id="CAJNON010000526">
    <property type="protein sequence ID" value="CAF1303532.1"/>
    <property type="molecule type" value="Genomic_DNA"/>
</dbReference>
<proteinExistence type="predicted"/>
<dbReference type="EMBL" id="CAJOAY010000259">
    <property type="protein sequence ID" value="CAF3606558.1"/>
    <property type="molecule type" value="Genomic_DNA"/>
</dbReference>
<keyword evidence="1" id="KW-0732">Signal</keyword>
<name>A0A815DVC7_9BILA</name>
<gene>
    <name evidence="3" type="ORF">OKA104_LOCUS6898</name>
    <name evidence="2" type="ORF">VCS650_LOCUS31185</name>
</gene>
<feature type="signal peptide" evidence="1">
    <location>
        <begin position="1"/>
        <end position="23"/>
    </location>
</feature>
<reference evidence="2" key="1">
    <citation type="submission" date="2021-02" db="EMBL/GenBank/DDBJ databases">
        <authorList>
            <person name="Nowell W R."/>
        </authorList>
    </citation>
    <scope>NUCLEOTIDE SEQUENCE</scope>
</reference>
<evidence type="ECO:0000313" key="3">
    <source>
        <dbReference type="EMBL" id="CAF3606558.1"/>
    </source>
</evidence>
<evidence type="ECO:0000313" key="4">
    <source>
        <dbReference type="Proteomes" id="UP000663891"/>
    </source>
</evidence>